<dbReference type="InterPro" id="IPR011006">
    <property type="entry name" value="CheY-like_superfamily"/>
</dbReference>
<keyword evidence="6" id="KW-0597">Phosphoprotein</keyword>
<accession>A0ABV7V7I2</accession>
<dbReference type="Pfam" id="PF00158">
    <property type="entry name" value="Sigma54_activat"/>
    <property type="match status" value="1"/>
</dbReference>
<evidence type="ECO:0000256" key="5">
    <source>
        <dbReference type="ARBA" id="ARBA00023163"/>
    </source>
</evidence>
<evidence type="ECO:0000256" key="6">
    <source>
        <dbReference type="PROSITE-ProRule" id="PRU00169"/>
    </source>
</evidence>
<dbReference type="SUPFAM" id="SSF52540">
    <property type="entry name" value="P-loop containing nucleoside triphosphate hydrolases"/>
    <property type="match status" value="1"/>
</dbReference>
<keyword evidence="3" id="KW-0902">Two-component regulatory system</keyword>
<dbReference type="SUPFAM" id="SSF52172">
    <property type="entry name" value="CheY-like"/>
    <property type="match status" value="1"/>
</dbReference>
<dbReference type="SMART" id="SM00448">
    <property type="entry name" value="REC"/>
    <property type="match status" value="1"/>
</dbReference>
<dbReference type="Pfam" id="PF25601">
    <property type="entry name" value="AAA_lid_14"/>
    <property type="match status" value="1"/>
</dbReference>
<evidence type="ECO:0000313" key="10">
    <source>
        <dbReference type="Proteomes" id="UP001595683"/>
    </source>
</evidence>
<comment type="caution">
    <text evidence="9">The sequence shown here is derived from an EMBL/GenBank/DDBJ whole genome shotgun (WGS) entry which is preliminary data.</text>
</comment>
<dbReference type="Gene3D" id="1.10.8.60">
    <property type="match status" value="1"/>
</dbReference>
<dbReference type="InterPro" id="IPR001789">
    <property type="entry name" value="Sig_transdc_resp-reg_receiver"/>
</dbReference>
<proteinExistence type="predicted"/>
<keyword evidence="1" id="KW-0547">Nucleotide-binding</keyword>
<sequence length="431" mass="46014">MTDTAADPARLVALVEDDADLRASTAQLLRLAGFAVQPFADAPTALAVLDAAFPGVVISDVRMPGLSGIDLFRTLHARDAELPVILITGHGDVDMAVDALKAGVWDFLTKPFAADALIAAVERAAHARALALENRRLQALAQDRAGSALIGTSPAIRRLRDMVPTLCDADLDLLIEGETGTGKELLARLIHQGGKRRRHRLATINCASLGPALEDEILSLAGGASLVHASRGTVLLDDIDSASPRFHRLLVPVLEDRALALPGREPVPLDLRVIATAGTSDALPPALLHRLAGMRLAIPPLRARREDIAPLFAHFAQEAADRARVAVPRLVPEVQQRLEQHDWPGNAHELARFAQQFVLGLVAPESLASAASTPPPLAERVDAFEREAIIAAVRAAQGRIAGAIAALGLPRKTFYYKVNKLGIDLQALRQE</sequence>
<keyword evidence="4" id="KW-0805">Transcription regulation</keyword>
<dbReference type="Proteomes" id="UP001595683">
    <property type="component" value="Unassembled WGS sequence"/>
</dbReference>
<evidence type="ECO:0000313" key="9">
    <source>
        <dbReference type="EMBL" id="MFC3673067.1"/>
    </source>
</evidence>
<dbReference type="Gene3D" id="1.10.10.60">
    <property type="entry name" value="Homeodomain-like"/>
    <property type="match status" value="1"/>
</dbReference>
<feature type="modified residue" description="4-aspartylphosphate" evidence="6">
    <location>
        <position position="60"/>
    </location>
</feature>
<dbReference type="EMBL" id="JBHRYE010000032">
    <property type="protein sequence ID" value="MFC3673067.1"/>
    <property type="molecule type" value="Genomic_DNA"/>
</dbReference>
<dbReference type="InterPro" id="IPR025662">
    <property type="entry name" value="Sigma_54_int_dom_ATP-bd_1"/>
</dbReference>
<keyword evidence="2" id="KW-0067">ATP-binding</keyword>
<dbReference type="InterPro" id="IPR003593">
    <property type="entry name" value="AAA+_ATPase"/>
</dbReference>
<gene>
    <name evidence="9" type="ORF">ACFOOT_16735</name>
</gene>
<evidence type="ECO:0000259" key="7">
    <source>
        <dbReference type="PROSITE" id="PS50045"/>
    </source>
</evidence>
<dbReference type="SMART" id="SM00382">
    <property type="entry name" value="AAA"/>
    <property type="match status" value="1"/>
</dbReference>
<evidence type="ECO:0000259" key="8">
    <source>
        <dbReference type="PROSITE" id="PS50110"/>
    </source>
</evidence>
<feature type="domain" description="Sigma-54 factor interaction" evidence="7">
    <location>
        <begin position="149"/>
        <end position="359"/>
    </location>
</feature>
<feature type="domain" description="Response regulatory" evidence="8">
    <location>
        <begin position="11"/>
        <end position="125"/>
    </location>
</feature>
<name>A0ABV7V7I2_9SPHN</name>
<dbReference type="InterPro" id="IPR058031">
    <property type="entry name" value="AAA_lid_NorR"/>
</dbReference>
<dbReference type="CDD" id="cd00009">
    <property type="entry name" value="AAA"/>
    <property type="match status" value="1"/>
</dbReference>
<evidence type="ECO:0000256" key="2">
    <source>
        <dbReference type="ARBA" id="ARBA00022840"/>
    </source>
</evidence>
<dbReference type="Gene3D" id="3.40.50.2300">
    <property type="match status" value="1"/>
</dbReference>
<dbReference type="Pfam" id="PF02954">
    <property type="entry name" value="HTH_8"/>
    <property type="match status" value="1"/>
</dbReference>
<dbReference type="PANTHER" id="PTHR32071:SF57">
    <property type="entry name" value="C4-DICARBOXYLATE TRANSPORT TRANSCRIPTIONAL REGULATORY PROTEIN DCTD"/>
    <property type="match status" value="1"/>
</dbReference>
<dbReference type="InterPro" id="IPR027417">
    <property type="entry name" value="P-loop_NTPase"/>
</dbReference>
<keyword evidence="5" id="KW-0804">Transcription</keyword>
<dbReference type="InterPro" id="IPR002078">
    <property type="entry name" value="Sigma_54_int"/>
</dbReference>
<dbReference type="InterPro" id="IPR002197">
    <property type="entry name" value="HTH_Fis"/>
</dbReference>
<reference evidence="10" key="1">
    <citation type="journal article" date="2019" name="Int. J. Syst. Evol. Microbiol.">
        <title>The Global Catalogue of Microorganisms (GCM) 10K type strain sequencing project: providing services to taxonomists for standard genome sequencing and annotation.</title>
        <authorList>
            <consortium name="The Broad Institute Genomics Platform"/>
            <consortium name="The Broad Institute Genome Sequencing Center for Infectious Disease"/>
            <person name="Wu L."/>
            <person name="Ma J."/>
        </authorList>
    </citation>
    <scope>NUCLEOTIDE SEQUENCE [LARGE SCALE GENOMIC DNA]</scope>
    <source>
        <strain evidence="10">KCTC 42224</strain>
    </source>
</reference>
<organism evidence="9 10">
    <name type="scientific">Novosphingobium pokkalii</name>
    <dbReference type="NCBI Taxonomy" id="1770194"/>
    <lineage>
        <taxon>Bacteria</taxon>
        <taxon>Pseudomonadati</taxon>
        <taxon>Pseudomonadota</taxon>
        <taxon>Alphaproteobacteria</taxon>
        <taxon>Sphingomonadales</taxon>
        <taxon>Sphingomonadaceae</taxon>
        <taxon>Novosphingobium</taxon>
    </lineage>
</organism>
<keyword evidence="10" id="KW-1185">Reference proteome</keyword>
<dbReference type="PROSITE" id="PS00675">
    <property type="entry name" value="SIGMA54_INTERACT_1"/>
    <property type="match status" value="1"/>
</dbReference>
<dbReference type="PROSITE" id="PS50045">
    <property type="entry name" value="SIGMA54_INTERACT_4"/>
    <property type="match status" value="1"/>
</dbReference>
<evidence type="ECO:0000256" key="3">
    <source>
        <dbReference type="ARBA" id="ARBA00023012"/>
    </source>
</evidence>
<dbReference type="PROSITE" id="PS50110">
    <property type="entry name" value="RESPONSE_REGULATORY"/>
    <property type="match status" value="1"/>
</dbReference>
<dbReference type="PANTHER" id="PTHR32071">
    <property type="entry name" value="TRANSCRIPTIONAL REGULATORY PROTEIN"/>
    <property type="match status" value="1"/>
</dbReference>
<dbReference type="Gene3D" id="3.40.50.300">
    <property type="entry name" value="P-loop containing nucleotide triphosphate hydrolases"/>
    <property type="match status" value="1"/>
</dbReference>
<evidence type="ECO:0000256" key="1">
    <source>
        <dbReference type="ARBA" id="ARBA00022741"/>
    </source>
</evidence>
<dbReference type="InterPro" id="IPR009057">
    <property type="entry name" value="Homeodomain-like_sf"/>
</dbReference>
<dbReference type="SUPFAM" id="SSF46689">
    <property type="entry name" value="Homeodomain-like"/>
    <property type="match status" value="1"/>
</dbReference>
<dbReference type="Pfam" id="PF00072">
    <property type="entry name" value="Response_reg"/>
    <property type="match status" value="1"/>
</dbReference>
<dbReference type="RefSeq" id="WP_191326103.1">
    <property type="nucleotide sequence ID" value="NZ_BMZP01000029.1"/>
</dbReference>
<evidence type="ECO:0000256" key="4">
    <source>
        <dbReference type="ARBA" id="ARBA00023015"/>
    </source>
</evidence>
<protein>
    <submittedName>
        <fullName evidence="9">Sigma-54-dependent transcriptional regulator</fullName>
    </submittedName>
</protein>